<accession>A0A409WE52</accession>
<dbReference type="Gene3D" id="3.40.50.300">
    <property type="entry name" value="P-loop containing nucleotide triphosphate hydrolases"/>
    <property type="match status" value="1"/>
</dbReference>
<dbReference type="InParanoid" id="A0A409WE52"/>
<dbReference type="STRING" id="181874.A0A409WE52"/>
<keyword evidence="1" id="KW-0175">Coiled coil</keyword>
<evidence type="ECO:0000313" key="3">
    <source>
        <dbReference type="Proteomes" id="UP000284842"/>
    </source>
</evidence>
<name>A0A409WE52_9AGAR</name>
<proteinExistence type="predicted"/>
<evidence type="ECO:0000256" key="1">
    <source>
        <dbReference type="SAM" id="Coils"/>
    </source>
</evidence>
<comment type="caution">
    <text evidence="2">The sequence shown here is derived from an EMBL/GenBank/DDBJ whole genome shotgun (WGS) entry which is preliminary data.</text>
</comment>
<organism evidence="2 3">
    <name type="scientific">Panaeolus cyanescens</name>
    <dbReference type="NCBI Taxonomy" id="181874"/>
    <lineage>
        <taxon>Eukaryota</taxon>
        <taxon>Fungi</taxon>
        <taxon>Dikarya</taxon>
        <taxon>Basidiomycota</taxon>
        <taxon>Agaricomycotina</taxon>
        <taxon>Agaricomycetes</taxon>
        <taxon>Agaricomycetidae</taxon>
        <taxon>Agaricales</taxon>
        <taxon>Agaricineae</taxon>
        <taxon>Galeropsidaceae</taxon>
        <taxon>Panaeolus</taxon>
    </lineage>
</organism>
<reference evidence="2 3" key="1">
    <citation type="journal article" date="2018" name="Evol. Lett.">
        <title>Horizontal gene cluster transfer increased hallucinogenic mushroom diversity.</title>
        <authorList>
            <person name="Reynolds H.T."/>
            <person name="Vijayakumar V."/>
            <person name="Gluck-Thaler E."/>
            <person name="Korotkin H.B."/>
            <person name="Matheny P.B."/>
            <person name="Slot J.C."/>
        </authorList>
    </citation>
    <scope>NUCLEOTIDE SEQUENCE [LARGE SCALE GENOMIC DNA]</scope>
    <source>
        <strain evidence="2 3">2629</strain>
    </source>
</reference>
<evidence type="ECO:0008006" key="4">
    <source>
        <dbReference type="Google" id="ProtNLM"/>
    </source>
</evidence>
<protein>
    <recommendedName>
        <fullName evidence="4">G domain-containing protein</fullName>
    </recommendedName>
</protein>
<evidence type="ECO:0000313" key="2">
    <source>
        <dbReference type="EMBL" id="PPQ76792.1"/>
    </source>
</evidence>
<dbReference type="InterPro" id="IPR027417">
    <property type="entry name" value="P-loop_NTPase"/>
</dbReference>
<dbReference type="EMBL" id="NHTK01005532">
    <property type="protein sequence ID" value="PPQ76792.1"/>
    <property type="molecule type" value="Genomic_DNA"/>
</dbReference>
<gene>
    <name evidence="2" type="ORF">CVT24_011335</name>
</gene>
<dbReference type="OrthoDB" id="8954335at2759"/>
<dbReference type="SUPFAM" id="SSF52540">
    <property type="entry name" value="P-loop containing nucleoside triphosphate hydrolases"/>
    <property type="match status" value="1"/>
</dbReference>
<feature type="coiled-coil region" evidence="1">
    <location>
        <begin position="274"/>
        <end position="301"/>
    </location>
</feature>
<keyword evidence="3" id="KW-1185">Reference proteome</keyword>
<dbReference type="AlphaFoldDB" id="A0A409WE52"/>
<dbReference type="Proteomes" id="UP000284842">
    <property type="component" value="Unassembled WGS sequence"/>
</dbReference>
<sequence length="365" mass="41018">MDNTSNLGDLRITGPVSVEQQTAPLPAIKPYCILLLGLTGTGKSNFNDGLTIKQFIEVLSGGADLKISGNSLESVTQNITLYRLVNVEFSAFSRPIFLIDCPGFCDNKTSEFKLITMIQEWMHNVAIQGILPEARTISTILYFHRITDKRLSSTQRETLRLIGSLVGDPYHNQTRLAIVTTMWDTLWRPTQIEEAEIRFTQLKESIKQFLGPIADQALRFHNTQNSALHIINDADTMCLPPGVLAIVQRSLRESPLRTFSNQNLRNAPFADQLLKLLQDRISRLEQSIRILDDDIQQLEQDGESDPSSRDELRGMKSNAEEALRTVASEHASLVAVLQREPVTRPSIARRFLNYMQNNLPSGSQS</sequence>